<sequence>MKTRSFLDRPLYYSRSEKGPMIYHDLSDVLSKREVLLYEKGLCQLMIFGGNFYHYSIFKDIIPFRLEKKKTHSLISDVDEAVKKIRDSFLECSKKIEKDCYIMFSGGLDSTIVMSLMRDKIKKAGCSLYRADYKTDIENAMKYFQNIPLFCLKPDKKLYFEVLKDLEFVHPFINEGMVDDVIHSKKARSENISLLLTGMGADEYLGDYSICKNFDRTPTLEEYLNEYSVFPRELLFNIFKEDIIKEVYDKSMKDFDFSSLKGRIEFVIEAIHIPNQCALADNSRKITEQERFSFFNTPFFRDISLSLTDDMVENNNVEKYILRRAFKGMIPDEIVYKRSKDFDADANLLYSDPIRKDLFKKMTRIQHILNIDKEIIMNLSKRHKIRLYLLFRQLECFFLK</sequence>
<proteinExistence type="predicted"/>
<evidence type="ECO:0000313" key="3">
    <source>
        <dbReference type="Proteomes" id="UP000234857"/>
    </source>
</evidence>
<dbReference type="SUPFAM" id="SSF52402">
    <property type="entry name" value="Adenine nucleotide alpha hydrolases-like"/>
    <property type="match status" value="1"/>
</dbReference>
<dbReference type="GO" id="GO:0006529">
    <property type="term" value="P:asparagine biosynthetic process"/>
    <property type="evidence" value="ECO:0007669"/>
    <property type="project" value="InterPro"/>
</dbReference>
<comment type="caution">
    <text evidence="2">The sequence shown here is derived from an EMBL/GenBank/DDBJ whole genome shotgun (WGS) entry which is preliminary data.</text>
</comment>
<feature type="domain" description="Asparagine synthetase" evidence="1">
    <location>
        <begin position="102"/>
        <end position="211"/>
    </location>
</feature>
<evidence type="ECO:0000313" key="2">
    <source>
        <dbReference type="EMBL" id="PLX18334.1"/>
    </source>
</evidence>
<name>A0A2N5ZI73_MUIH1</name>
<organism evidence="2 3">
    <name type="scientific">Muiribacterium halophilum</name>
    <dbReference type="NCBI Taxonomy" id="2053465"/>
    <lineage>
        <taxon>Bacteria</taxon>
        <taxon>Candidatus Muiribacteriota</taxon>
        <taxon>Candidatus Muiribacteriia</taxon>
        <taxon>Candidatus Muiribacteriales</taxon>
        <taxon>Candidatus Muiribacteriaceae</taxon>
        <taxon>Candidatus Muiribacterium</taxon>
    </lineage>
</organism>
<evidence type="ECO:0000259" key="1">
    <source>
        <dbReference type="Pfam" id="PF00733"/>
    </source>
</evidence>
<feature type="domain" description="Asparagine synthetase" evidence="1">
    <location>
        <begin position="303"/>
        <end position="362"/>
    </location>
</feature>
<dbReference type="Pfam" id="PF00733">
    <property type="entry name" value="Asn_synthase"/>
    <property type="match status" value="2"/>
</dbReference>
<dbReference type="InterPro" id="IPR001962">
    <property type="entry name" value="Asn_synthase"/>
</dbReference>
<dbReference type="EMBL" id="PKTG01000064">
    <property type="protein sequence ID" value="PLX18334.1"/>
    <property type="molecule type" value="Genomic_DNA"/>
</dbReference>
<dbReference type="Gene3D" id="3.40.50.620">
    <property type="entry name" value="HUPs"/>
    <property type="match status" value="1"/>
</dbReference>
<accession>A0A2N5ZI73</accession>
<dbReference type="AlphaFoldDB" id="A0A2N5ZI73"/>
<protein>
    <recommendedName>
        <fullName evidence="1">Asparagine synthetase domain-containing protein</fullName>
    </recommendedName>
</protein>
<dbReference type="Proteomes" id="UP000234857">
    <property type="component" value="Unassembled WGS sequence"/>
</dbReference>
<dbReference type="InterPro" id="IPR014729">
    <property type="entry name" value="Rossmann-like_a/b/a_fold"/>
</dbReference>
<gene>
    <name evidence="2" type="ORF">C0601_04770</name>
</gene>
<reference evidence="2 3" key="1">
    <citation type="submission" date="2017-11" db="EMBL/GenBank/DDBJ databases">
        <title>Genome-resolved metagenomics identifies genetic mobility, metabolic interactions, and unexpected diversity in perchlorate-reducing communities.</title>
        <authorList>
            <person name="Barnum T.P."/>
            <person name="Figueroa I.A."/>
            <person name="Carlstrom C.I."/>
            <person name="Lucas L.N."/>
            <person name="Engelbrektson A.L."/>
            <person name="Coates J.D."/>
        </authorList>
    </citation>
    <scope>NUCLEOTIDE SEQUENCE [LARGE SCALE GENOMIC DNA]</scope>
    <source>
        <strain evidence="2">BM706</strain>
    </source>
</reference>
<dbReference type="GO" id="GO:0004066">
    <property type="term" value="F:asparagine synthase (glutamine-hydrolyzing) activity"/>
    <property type="evidence" value="ECO:0007669"/>
    <property type="project" value="InterPro"/>
</dbReference>